<evidence type="ECO:0000256" key="6">
    <source>
        <dbReference type="ARBA" id="ARBA00022741"/>
    </source>
</evidence>
<keyword evidence="5" id="KW-0677">Repeat</keyword>
<feature type="domain" description="PAC" evidence="12">
    <location>
        <begin position="255"/>
        <end position="306"/>
    </location>
</feature>
<dbReference type="SMART" id="SM00388">
    <property type="entry name" value="HisKA"/>
    <property type="match status" value="1"/>
</dbReference>
<dbReference type="GO" id="GO:0000155">
    <property type="term" value="F:phosphorelay sensor kinase activity"/>
    <property type="evidence" value="ECO:0007669"/>
    <property type="project" value="InterPro"/>
</dbReference>
<gene>
    <name evidence="13" type="ORF">EAS61_40325</name>
</gene>
<keyword evidence="3" id="KW-0597">Phosphoprotein</keyword>
<evidence type="ECO:0000256" key="1">
    <source>
        <dbReference type="ARBA" id="ARBA00000085"/>
    </source>
</evidence>
<dbReference type="Pfam" id="PF02518">
    <property type="entry name" value="HATPase_c"/>
    <property type="match status" value="1"/>
</dbReference>
<dbReference type="InterPro" id="IPR013655">
    <property type="entry name" value="PAS_fold_3"/>
</dbReference>
<reference evidence="13 14" key="1">
    <citation type="submission" date="2018-11" db="EMBL/GenBank/DDBJ databases">
        <title>Bradyrhizobium sp. nov., isolated from effective nodules of peanut in China.</title>
        <authorList>
            <person name="Li Y."/>
        </authorList>
    </citation>
    <scope>NUCLEOTIDE SEQUENCE [LARGE SCALE GENOMIC DNA]</scope>
    <source>
        <strain evidence="13 14">CCBAU 51770</strain>
    </source>
</reference>
<dbReference type="SUPFAM" id="SSF47384">
    <property type="entry name" value="Homodimeric domain of signal transducing histidine kinase"/>
    <property type="match status" value="1"/>
</dbReference>
<dbReference type="PROSITE" id="PS50109">
    <property type="entry name" value="HIS_KIN"/>
    <property type="match status" value="1"/>
</dbReference>
<organism evidence="13 14">
    <name type="scientific">Bradyrhizobium zhanjiangense</name>
    <dbReference type="NCBI Taxonomy" id="1325107"/>
    <lineage>
        <taxon>Bacteria</taxon>
        <taxon>Pseudomonadati</taxon>
        <taxon>Pseudomonadota</taxon>
        <taxon>Alphaproteobacteria</taxon>
        <taxon>Hyphomicrobiales</taxon>
        <taxon>Nitrobacteraceae</taxon>
        <taxon>Bradyrhizobium</taxon>
    </lineage>
</organism>
<evidence type="ECO:0000256" key="7">
    <source>
        <dbReference type="ARBA" id="ARBA00022777"/>
    </source>
</evidence>
<evidence type="ECO:0000256" key="2">
    <source>
        <dbReference type="ARBA" id="ARBA00012438"/>
    </source>
</evidence>
<dbReference type="Gene3D" id="3.30.450.20">
    <property type="entry name" value="PAS domain"/>
    <property type="match status" value="2"/>
</dbReference>
<dbReference type="EMBL" id="RKMK01000085">
    <property type="protein sequence ID" value="RXG84006.1"/>
    <property type="molecule type" value="Genomic_DNA"/>
</dbReference>
<dbReference type="InterPro" id="IPR003661">
    <property type="entry name" value="HisK_dim/P_dom"/>
</dbReference>
<evidence type="ECO:0000313" key="14">
    <source>
        <dbReference type="Proteomes" id="UP000290174"/>
    </source>
</evidence>
<evidence type="ECO:0000313" key="13">
    <source>
        <dbReference type="EMBL" id="RXG84006.1"/>
    </source>
</evidence>
<dbReference type="InterPro" id="IPR052162">
    <property type="entry name" value="Sensor_kinase/Photoreceptor"/>
</dbReference>
<dbReference type="GO" id="GO:0042802">
    <property type="term" value="F:identical protein binding"/>
    <property type="evidence" value="ECO:0007669"/>
    <property type="project" value="UniProtKB-ARBA"/>
</dbReference>
<feature type="domain" description="Histidine kinase" evidence="10">
    <location>
        <begin position="329"/>
        <end position="545"/>
    </location>
</feature>
<proteinExistence type="predicted"/>
<dbReference type="GO" id="GO:0005524">
    <property type="term" value="F:ATP binding"/>
    <property type="evidence" value="ECO:0007669"/>
    <property type="project" value="UniProtKB-KW"/>
</dbReference>
<dbReference type="InterPro" id="IPR003594">
    <property type="entry name" value="HATPase_dom"/>
</dbReference>
<dbReference type="CDD" id="cd00130">
    <property type="entry name" value="PAS"/>
    <property type="match status" value="1"/>
</dbReference>
<dbReference type="InterPro" id="IPR000700">
    <property type="entry name" value="PAS-assoc_C"/>
</dbReference>
<feature type="domain" description="PAS" evidence="11">
    <location>
        <begin position="58"/>
        <end position="128"/>
    </location>
</feature>
<dbReference type="PANTHER" id="PTHR43304">
    <property type="entry name" value="PHYTOCHROME-LIKE PROTEIN CPH1"/>
    <property type="match status" value="1"/>
</dbReference>
<dbReference type="InterPro" id="IPR035965">
    <property type="entry name" value="PAS-like_dom_sf"/>
</dbReference>
<dbReference type="InterPro" id="IPR036890">
    <property type="entry name" value="HATPase_C_sf"/>
</dbReference>
<evidence type="ECO:0000259" key="11">
    <source>
        <dbReference type="PROSITE" id="PS50112"/>
    </source>
</evidence>
<comment type="caution">
    <text evidence="13">The sequence shown here is derived from an EMBL/GenBank/DDBJ whole genome shotgun (WGS) entry which is preliminary data.</text>
</comment>
<dbReference type="SMART" id="SM00387">
    <property type="entry name" value="HATPase_c"/>
    <property type="match status" value="1"/>
</dbReference>
<keyword evidence="9" id="KW-0902">Two-component regulatory system</keyword>
<dbReference type="PROSITE" id="PS50113">
    <property type="entry name" value="PAC"/>
    <property type="match status" value="2"/>
</dbReference>
<dbReference type="Gene3D" id="1.10.287.130">
    <property type="match status" value="1"/>
</dbReference>
<feature type="domain" description="PAC" evidence="12">
    <location>
        <begin position="131"/>
        <end position="183"/>
    </location>
</feature>
<keyword evidence="8" id="KW-0067">ATP-binding</keyword>
<evidence type="ECO:0000256" key="4">
    <source>
        <dbReference type="ARBA" id="ARBA00022679"/>
    </source>
</evidence>
<evidence type="ECO:0000256" key="5">
    <source>
        <dbReference type="ARBA" id="ARBA00022737"/>
    </source>
</evidence>
<dbReference type="InterPro" id="IPR004358">
    <property type="entry name" value="Sig_transdc_His_kin-like_C"/>
</dbReference>
<evidence type="ECO:0000256" key="9">
    <source>
        <dbReference type="ARBA" id="ARBA00023012"/>
    </source>
</evidence>
<protein>
    <recommendedName>
        <fullName evidence="2">histidine kinase</fullName>
        <ecNumber evidence="2">2.7.13.3</ecNumber>
    </recommendedName>
</protein>
<name>A0A4Q0Q6U6_9BRAD</name>
<evidence type="ECO:0000259" key="10">
    <source>
        <dbReference type="PROSITE" id="PS50109"/>
    </source>
</evidence>
<dbReference type="SUPFAM" id="SSF55785">
    <property type="entry name" value="PYP-like sensor domain (PAS domain)"/>
    <property type="match status" value="2"/>
</dbReference>
<evidence type="ECO:0000259" key="12">
    <source>
        <dbReference type="PROSITE" id="PS50113"/>
    </source>
</evidence>
<keyword evidence="6" id="KW-0547">Nucleotide-binding</keyword>
<dbReference type="Proteomes" id="UP000290174">
    <property type="component" value="Unassembled WGS sequence"/>
</dbReference>
<dbReference type="InterPro" id="IPR036097">
    <property type="entry name" value="HisK_dim/P_sf"/>
</dbReference>
<dbReference type="NCBIfam" id="TIGR00229">
    <property type="entry name" value="sensory_box"/>
    <property type="match status" value="1"/>
</dbReference>
<evidence type="ECO:0000256" key="3">
    <source>
        <dbReference type="ARBA" id="ARBA00022553"/>
    </source>
</evidence>
<accession>A0A4Q0Q6U6</accession>
<comment type="catalytic activity">
    <reaction evidence="1">
        <text>ATP + protein L-histidine = ADP + protein N-phospho-L-histidine.</text>
        <dbReference type="EC" id="2.7.13.3"/>
    </reaction>
</comment>
<dbReference type="InterPro" id="IPR001610">
    <property type="entry name" value="PAC"/>
</dbReference>
<dbReference type="PRINTS" id="PR00344">
    <property type="entry name" value="BCTRLSENSOR"/>
</dbReference>
<dbReference type="EC" id="2.7.13.3" evidence="2"/>
<dbReference type="SMART" id="SM00086">
    <property type="entry name" value="PAC"/>
    <property type="match status" value="2"/>
</dbReference>
<dbReference type="CDD" id="cd00082">
    <property type="entry name" value="HisKA"/>
    <property type="match status" value="1"/>
</dbReference>
<keyword evidence="7 13" id="KW-0418">Kinase</keyword>
<dbReference type="Pfam" id="PF00512">
    <property type="entry name" value="HisKA"/>
    <property type="match status" value="1"/>
</dbReference>
<dbReference type="Gene3D" id="3.30.565.10">
    <property type="entry name" value="Histidine kinase-like ATPase, C-terminal domain"/>
    <property type="match status" value="1"/>
</dbReference>
<sequence length="549" mass="61279">MSQLRRIMLRLDDLASRPLRTKVSKLYLLLSGVHEMDIREQGVASERLQKALDQIKTSEDRLRHVVDTIPDLVWLNQPDGTTEFIDQKYLDYTGLPMERVLQSGLADAVHPDDAVGLSAAFRMIWASGIAGEAEARLRRFDGEYRRFVFRTRPMRDQSGKIVEWCGVATDLENRKRTEAALRQSEQRFRDYAETASGWLWETGPDHRFVDLSSETKSPRLLASGLRRWDIASDVDSEPEKWLQHRAALDAHLPFRDFVYRTIPRLGSLYIRTTGKPFYDASGRFLGYRGISTDITATIRAAEAEQALRKAQIELAHVSRVTTLGELTASISHEINQPLAAVMANAGACLGWLACTPPDLEAARRSLEWIMEDSNRATEVILRIRALAKKAEIVMMPLDLNEVVSEVMAIVGQELVSHEVSLQMELAPTLPRILGDRVQLQQVIINLVTNGIEAMSALTGRQRQLMIRSGEDEKNRVFLAVTDCGVGISAENADLIFNPFFSTKSSGMGMGLSICRSIVEAHGGQLSAPRNNGLGATFKLVMPPYHAQAA</sequence>
<dbReference type="PROSITE" id="PS50112">
    <property type="entry name" value="PAS"/>
    <property type="match status" value="1"/>
</dbReference>
<dbReference type="Pfam" id="PF08447">
    <property type="entry name" value="PAS_3"/>
    <property type="match status" value="1"/>
</dbReference>
<evidence type="ECO:0000256" key="8">
    <source>
        <dbReference type="ARBA" id="ARBA00022840"/>
    </source>
</evidence>
<dbReference type="InterPro" id="IPR000014">
    <property type="entry name" value="PAS"/>
</dbReference>
<dbReference type="InterPro" id="IPR005467">
    <property type="entry name" value="His_kinase_dom"/>
</dbReference>
<keyword evidence="4" id="KW-0808">Transferase</keyword>
<dbReference type="SUPFAM" id="SSF55874">
    <property type="entry name" value="ATPase domain of HSP90 chaperone/DNA topoisomerase II/histidine kinase"/>
    <property type="match status" value="1"/>
</dbReference>
<dbReference type="FunFam" id="3.30.565.10:FF:000042">
    <property type="entry name" value="Two-component sensor histidine kinase KdpD"/>
    <property type="match status" value="1"/>
</dbReference>
<dbReference type="PANTHER" id="PTHR43304:SF1">
    <property type="entry name" value="PAC DOMAIN-CONTAINING PROTEIN"/>
    <property type="match status" value="1"/>
</dbReference>
<dbReference type="AlphaFoldDB" id="A0A4Q0Q6U6"/>